<comment type="subcellular location">
    <subcellularLocation>
        <location evidence="10">Cell inner membrane</location>
    </subcellularLocation>
    <subcellularLocation>
        <location evidence="2">Cell membrane</location>
        <topology evidence="2">Single-pass membrane protein</topology>
    </subcellularLocation>
</comment>
<dbReference type="GO" id="GO:0009425">
    <property type="term" value="C:bacterial-type flagellum basal body"/>
    <property type="evidence" value="ECO:0007669"/>
    <property type="project" value="InterPro"/>
</dbReference>
<comment type="caution">
    <text evidence="11">The sequence shown here is derived from an EMBL/GenBank/DDBJ whole genome shotgun (WGS) entry which is preliminary data.</text>
</comment>
<dbReference type="OrthoDB" id="7619358at2"/>
<evidence type="ECO:0000256" key="9">
    <source>
        <dbReference type="ARBA" id="ARBA00023136"/>
    </source>
</evidence>
<dbReference type="AlphaFoldDB" id="A0A2M8W5C0"/>
<evidence type="ECO:0000313" key="11">
    <source>
        <dbReference type="EMBL" id="PJI86108.1"/>
    </source>
</evidence>
<evidence type="ECO:0000256" key="6">
    <source>
        <dbReference type="ARBA" id="ARBA00022692"/>
    </source>
</evidence>
<name>A0A2M8W5C0_9RHOB</name>
<evidence type="ECO:0000256" key="1">
    <source>
        <dbReference type="ARBA" id="ARBA00002254"/>
    </source>
</evidence>
<keyword evidence="7 10" id="KW-0283">Flagellar rotation</keyword>
<evidence type="ECO:0000256" key="3">
    <source>
        <dbReference type="ARBA" id="ARBA00008281"/>
    </source>
</evidence>
<dbReference type="GO" id="GO:0006935">
    <property type="term" value="P:chemotaxis"/>
    <property type="evidence" value="ECO:0007669"/>
    <property type="project" value="UniProtKB-KW"/>
</dbReference>
<proteinExistence type="inferred from homology"/>
<protein>
    <recommendedName>
        <fullName evidence="10">Flagellar protein FliL</fullName>
    </recommendedName>
</protein>
<dbReference type="Pfam" id="PF03748">
    <property type="entry name" value="FliL"/>
    <property type="match status" value="1"/>
</dbReference>
<dbReference type="PANTHER" id="PTHR35091:SF2">
    <property type="entry name" value="FLAGELLAR PROTEIN FLIL"/>
    <property type="match status" value="1"/>
</dbReference>
<evidence type="ECO:0000256" key="2">
    <source>
        <dbReference type="ARBA" id="ARBA00004162"/>
    </source>
</evidence>
<evidence type="ECO:0000313" key="12">
    <source>
        <dbReference type="Proteomes" id="UP000228531"/>
    </source>
</evidence>
<evidence type="ECO:0000256" key="4">
    <source>
        <dbReference type="ARBA" id="ARBA00022475"/>
    </source>
</evidence>
<dbReference type="InterPro" id="IPR005503">
    <property type="entry name" value="FliL"/>
</dbReference>
<keyword evidence="6 10" id="KW-0812">Transmembrane</keyword>
<evidence type="ECO:0000256" key="8">
    <source>
        <dbReference type="ARBA" id="ARBA00022989"/>
    </source>
</evidence>
<keyword evidence="11" id="KW-0282">Flagellum</keyword>
<accession>A0A2M8W5C0</accession>
<keyword evidence="11" id="KW-0966">Cell projection</keyword>
<sequence length="164" mass="17522">MTANADVDDAAPKKASKLPLMLGLVLAIIGGGGGFFAVQSGLLGGSETTESAESEMETLQPDQQLAVAFVPIDPLVISLPSQDGRDHLRFAAQLEVPPAYTDEVEAIKPRIVDVLNGYLRAIDIASLEDPATLTRLRAQMLRRIQVVTGPGRVNDILIMEFVLS</sequence>
<reference evidence="11 12" key="1">
    <citation type="submission" date="2017-11" db="EMBL/GenBank/DDBJ databases">
        <title>Genomic Encyclopedia of Archaeal and Bacterial Type Strains, Phase II (KMG-II): From Individual Species to Whole Genera.</title>
        <authorList>
            <person name="Goeker M."/>
        </authorList>
    </citation>
    <scope>NUCLEOTIDE SEQUENCE [LARGE SCALE GENOMIC DNA]</scope>
    <source>
        <strain evidence="11 12">DSM 29128</strain>
    </source>
</reference>
<keyword evidence="8 10" id="KW-1133">Transmembrane helix</keyword>
<dbReference type="EMBL" id="PGTY01000002">
    <property type="protein sequence ID" value="PJI86108.1"/>
    <property type="molecule type" value="Genomic_DNA"/>
</dbReference>
<evidence type="ECO:0000256" key="5">
    <source>
        <dbReference type="ARBA" id="ARBA00022500"/>
    </source>
</evidence>
<keyword evidence="4" id="KW-1003">Cell membrane</keyword>
<dbReference type="RefSeq" id="WP_100368430.1">
    <property type="nucleotide sequence ID" value="NZ_PGTY01000002.1"/>
</dbReference>
<feature type="transmembrane region" description="Helical" evidence="10">
    <location>
        <begin position="20"/>
        <end position="38"/>
    </location>
</feature>
<dbReference type="GO" id="GO:0005886">
    <property type="term" value="C:plasma membrane"/>
    <property type="evidence" value="ECO:0007669"/>
    <property type="project" value="UniProtKB-SubCell"/>
</dbReference>
<gene>
    <name evidence="11" type="ORF">BC777_2466</name>
</gene>
<comment type="function">
    <text evidence="1 10">Controls the rotational direction of flagella during chemotaxis.</text>
</comment>
<evidence type="ECO:0000256" key="7">
    <source>
        <dbReference type="ARBA" id="ARBA00022779"/>
    </source>
</evidence>
<keyword evidence="12" id="KW-1185">Reference proteome</keyword>
<keyword evidence="5 10" id="KW-0145">Chemotaxis</keyword>
<dbReference type="Proteomes" id="UP000228531">
    <property type="component" value="Unassembled WGS sequence"/>
</dbReference>
<evidence type="ECO:0000256" key="10">
    <source>
        <dbReference type="RuleBase" id="RU364125"/>
    </source>
</evidence>
<dbReference type="GO" id="GO:0071978">
    <property type="term" value="P:bacterial-type flagellum-dependent swarming motility"/>
    <property type="evidence" value="ECO:0007669"/>
    <property type="project" value="TreeGrafter"/>
</dbReference>
<organism evidence="11 12">
    <name type="scientific">Yoonia maricola</name>
    <dbReference type="NCBI Taxonomy" id="420999"/>
    <lineage>
        <taxon>Bacteria</taxon>
        <taxon>Pseudomonadati</taxon>
        <taxon>Pseudomonadota</taxon>
        <taxon>Alphaproteobacteria</taxon>
        <taxon>Rhodobacterales</taxon>
        <taxon>Paracoccaceae</taxon>
        <taxon>Yoonia</taxon>
    </lineage>
</organism>
<dbReference type="PANTHER" id="PTHR35091">
    <property type="entry name" value="FLAGELLAR PROTEIN FLIL"/>
    <property type="match status" value="1"/>
</dbReference>
<comment type="similarity">
    <text evidence="3 10">Belongs to the FliL family.</text>
</comment>
<keyword evidence="10" id="KW-0997">Cell inner membrane</keyword>
<keyword evidence="11" id="KW-0969">Cilium</keyword>
<keyword evidence="9 10" id="KW-0472">Membrane</keyword>